<reference evidence="2" key="3">
    <citation type="submission" date="2015-06" db="UniProtKB">
        <authorList>
            <consortium name="EnsemblMetazoa"/>
        </authorList>
    </citation>
    <scope>IDENTIFICATION</scope>
</reference>
<protein>
    <submittedName>
        <fullName evidence="1 2">Uncharacterized protein</fullName>
    </submittedName>
</protein>
<dbReference type="Proteomes" id="UP000014760">
    <property type="component" value="Unassembled WGS sequence"/>
</dbReference>
<organism evidence="1">
    <name type="scientific">Capitella teleta</name>
    <name type="common">Polychaete worm</name>
    <dbReference type="NCBI Taxonomy" id="283909"/>
    <lineage>
        <taxon>Eukaryota</taxon>
        <taxon>Metazoa</taxon>
        <taxon>Spiralia</taxon>
        <taxon>Lophotrochozoa</taxon>
        <taxon>Annelida</taxon>
        <taxon>Polychaeta</taxon>
        <taxon>Sedentaria</taxon>
        <taxon>Scolecida</taxon>
        <taxon>Capitellidae</taxon>
        <taxon>Capitella</taxon>
    </lineage>
</organism>
<evidence type="ECO:0000313" key="1">
    <source>
        <dbReference type="EMBL" id="ELT99517.1"/>
    </source>
</evidence>
<keyword evidence="3" id="KW-1185">Reference proteome</keyword>
<sequence length="497" mass="56820">MPAEQTMFPPINLDSMADLFYQEGLIEAPQLLSITKTQDLVTKRNKLKRSVSSSSDESCLSDEVREVLRFLDSEGESCTEESYDDGEARDFEAFCPMCPEPISKTIWESRHGQRLVTFFNSLSLLINAGKYDEFTEMSDDFHSQIKMGYDTPELRDMKFVMTYLSASLNLMRNKLNESRSNIENGLKIAASTSNPAWSTAAIFSSKCWQHFAEESTDDLRNSLDDAASIIEQNPQGCLGLASAWIYIDKARFLLSSLSTCSTRVMLKHRSDAINCLYKAIDHFRAETSADGPYGVGVASVLLARTLLFCGDRLQTLSFQPPRSDIEAARNLLLMVEDSEHEIEPSLKLQIVVAMCDYHIRFHQLQRAFQFAQDGRDLATSMNIPHHVTSCDIRLTYLRKQLSHTNAIHFDEMNYVTRGRVDSEGEHKPYQLTLKDQKAIKYKHKTWKEYSQTETGPSKFKEYTRARNEVTKIIRRAKRDMESNICSKVETNAKLFWK</sequence>
<dbReference type="EMBL" id="KB306824">
    <property type="protein sequence ID" value="ELT99517.1"/>
    <property type="molecule type" value="Genomic_DNA"/>
</dbReference>
<dbReference type="OrthoDB" id="6109927at2759"/>
<dbReference type="EMBL" id="AMQN01001949">
    <property type="status" value="NOT_ANNOTATED_CDS"/>
    <property type="molecule type" value="Genomic_DNA"/>
</dbReference>
<accession>R7U0V7</accession>
<evidence type="ECO:0000313" key="3">
    <source>
        <dbReference type="Proteomes" id="UP000014760"/>
    </source>
</evidence>
<dbReference type="AlphaFoldDB" id="R7U0V7"/>
<dbReference type="HOGENOM" id="CLU_548891_0_0_1"/>
<gene>
    <name evidence="1" type="ORF">CAPTEDRAFT_196212</name>
</gene>
<proteinExistence type="predicted"/>
<reference evidence="3" key="1">
    <citation type="submission" date="2012-12" db="EMBL/GenBank/DDBJ databases">
        <authorList>
            <person name="Hellsten U."/>
            <person name="Grimwood J."/>
            <person name="Chapman J.A."/>
            <person name="Shapiro H."/>
            <person name="Aerts A."/>
            <person name="Otillar R.P."/>
            <person name="Terry A.Y."/>
            <person name="Boore J.L."/>
            <person name="Simakov O."/>
            <person name="Marletaz F."/>
            <person name="Cho S.-J."/>
            <person name="Edsinger-Gonzales E."/>
            <person name="Havlak P."/>
            <person name="Kuo D.-H."/>
            <person name="Larsson T."/>
            <person name="Lv J."/>
            <person name="Arendt D."/>
            <person name="Savage R."/>
            <person name="Osoegawa K."/>
            <person name="de Jong P."/>
            <person name="Lindberg D.R."/>
            <person name="Seaver E.C."/>
            <person name="Weisblat D.A."/>
            <person name="Putnam N.H."/>
            <person name="Grigoriev I.V."/>
            <person name="Rokhsar D.S."/>
        </authorList>
    </citation>
    <scope>NUCLEOTIDE SEQUENCE</scope>
    <source>
        <strain evidence="3">I ESC-2004</strain>
    </source>
</reference>
<name>R7U0V7_CAPTE</name>
<dbReference type="EnsemblMetazoa" id="CapteT196212">
    <property type="protein sequence ID" value="CapteP196212"/>
    <property type="gene ID" value="CapteG196212"/>
</dbReference>
<reference evidence="1 3" key="2">
    <citation type="journal article" date="2013" name="Nature">
        <title>Insights into bilaterian evolution from three spiralian genomes.</title>
        <authorList>
            <person name="Simakov O."/>
            <person name="Marletaz F."/>
            <person name="Cho S.J."/>
            <person name="Edsinger-Gonzales E."/>
            <person name="Havlak P."/>
            <person name="Hellsten U."/>
            <person name="Kuo D.H."/>
            <person name="Larsson T."/>
            <person name="Lv J."/>
            <person name="Arendt D."/>
            <person name="Savage R."/>
            <person name="Osoegawa K."/>
            <person name="de Jong P."/>
            <person name="Grimwood J."/>
            <person name="Chapman J.A."/>
            <person name="Shapiro H."/>
            <person name="Aerts A."/>
            <person name="Otillar R.P."/>
            <person name="Terry A.Y."/>
            <person name="Boore J.L."/>
            <person name="Grigoriev I.V."/>
            <person name="Lindberg D.R."/>
            <person name="Seaver E.C."/>
            <person name="Weisblat D.A."/>
            <person name="Putnam N.H."/>
            <person name="Rokhsar D.S."/>
        </authorList>
    </citation>
    <scope>NUCLEOTIDE SEQUENCE</scope>
    <source>
        <strain evidence="1 3">I ESC-2004</strain>
    </source>
</reference>
<evidence type="ECO:0000313" key="2">
    <source>
        <dbReference type="EnsemblMetazoa" id="CapteP196212"/>
    </source>
</evidence>